<evidence type="ECO:0000313" key="3">
    <source>
        <dbReference type="Proteomes" id="UP000730618"/>
    </source>
</evidence>
<dbReference type="InterPro" id="IPR050490">
    <property type="entry name" value="Bact_solute-bd_prot1"/>
</dbReference>
<protein>
    <recommendedName>
        <fullName evidence="4">Extracellular solute-binding protein</fullName>
    </recommendedName>
</protein>
<sequence length="546" mass="61317">MIRKNKWGAAAFSVALSVVVLAACTDAGTSESKTDPVAEPAKGGSNMNLTGMPIVKEPVTLTFFTGKSGNNGNNFAETLVWQQYRQKSNINVNFQLVPFENLTALRNLSLAGGDYPDAFYSARIGTADLLRYGSLGIFVKLNDFIDSYAPNFKKLLDKYPDLRKGLTMPDGGIYSFPSFYDPSFLSMLIGVPLWVKQEWLDKLGMKEPATTEEFYRYLKAVKEQDPNGNGIPDEIPYAGNGINPLIEQIRGAWGFGNRGVGHKYVDMDPDKPGELRFFRIDPKYKEVIDYMRRLYAEGLIDKEIFTIKTGALYAKGQQGIFGATINPNPVTQMSQNGYIGLGALKGPHGDQLYSQVKVPLVWPGAFVITNKNKYPEATVRWIDYFYGEEGATFFFMGMKGETYVETDNGKLEYIDQITKNPDGLTQDQALSKYVTWLGGSYPGYVQEKYFRGSESLPQSAAAAEKAKPHLIQELWYNFNFTEEENEFMSSVGSMIHSYISDMEVKFITGVEPMSEWDKYADTVQKMGLAEYMKVYKSAYERYIGKK</sequence>
<keyword evidence="1" id="KW-0732">Signal</keyword>
<evidence type="ECO:0000256" key="1">
    <source>
        <dbReference type="SAM" id="SignalP"/>
    </source>
</evidence>
<evidence type="ECO:0008006" key="4">
    <source>
        <dbReference type="Google" id="ProtNLM"/>
    </source>
</evidence>
<proteinExistence type="predicted"/>
<organism evidence="2 3">
    <name type="scientific">Paenibacillus allorhizosphaerae</name>
    <dbReference type="NCBI Taxonomy" id="2849866"/>
    <lineage>
        <taxon>Bacteria</taxon>
        <taxon>Bacillati</taxon>
        <taxon>Bacillota</taxon>
        <taxon>Bacilli</taxon>
        <taxon>Bacillales</taxon>
        <taxon>Paenibacillaceae</taxon>
        <taxon>Paenibacillus</taxon>
    </lineage>
</organism>
<dbReference type="Proteomes" id="UP000730618">
    <property type="component" value="Unassembled WGS sequence"/>
</dbReference>
<comment type="caution">
    <text evidence="2">The sequence shown here is derived from an EMBL/GenBank/DDBJ whole genome shotgun (WGS) entry which is preliminary data.</text>
</comment>
<dbReference type="PANTHER" id="PTHR43649">
    <property type="entry name" value="ARABINOSE-BINDING PROTEIN-RELATED"/>
    <property type="match status" value="1"/>
</dbReference>
<evidence type="ECO:0000313" key="2">
    <source>
        <dbReference type="EMBL" id="CAG7655900.1"/>
    </source>
</evidence>
<dbReference type="PROSITE" id="PS51257">
    <property type="entry name" value="PROKAR_LIPOPROTEIN"/>
    <property type="match status" value="1"/>
</dbReference>
<name>A0ABN7TXD4_9BACL</name>
<feature type="signal peptide" evidence="1">
    <location>
        <begin position="1"/>
        <end position="22"/>
    </location>
</feature>
<gene>
    <name evidence="2" type="ORF">PAECIP111802_06244</name>
</gene>
<dbReference type="PANTHER" id="PTHR43649:SF12">
    <property type="entry name" value="DIACETYLCHITOBIOSE BINDING PROTEIN DASA"/>
    <property type="match status" value="1"/>
</dbReference>
<feature type="chain" id="PRO_5046215718" description="Extracellular solute-binding protein" evidence="1">
    <location>
        <begin position="23"/>
        <end position="546"/>
    </location>
</feature>
<dbReference type="EMBL" id="CAJVCE010000027">
    <property type="protein sequence ID" value="CAG7655900.1"/>
    <property type="molecule type" value="Genomic_DNA"/>
</dbReference>
<accession>A0ABN7TXD4</accession>
<reference evidence="2 3" key="1">
    <citation type="submission" date="2021-06" db="EMBL/GenBank/DDBJ databases">
        <authorList>
            <person name="Criscuolo A."/>
        </authorList>
    </citation>
    <scope>NUCLEOTIDE SEQUENCE [LARGE SCALE GENOMIC DNA]</scope>
    <source>
        <strain evidence="3">CIP 111802</strain>
    </source>
</reference>
<keyword evidence="3" id="KW-1185">Reference proteome</keyword>